<keyword evidence="2" id="KW-1185">Reference proteome</keyword>
<organism evidence="1 2">
    <name type="scientific">Populus alba x Populus x berolinensis</name>
    <dbReference type="NCBI Taxonomy" id="444605"/>
    <lineage>
        <taxon>Eukaryota</taxon>
        <taxon>Viridiplantae</taxon>
        <taxon>Streptophyta</taxon>
        <taxon>Embryophyta</taxon>
        <taxon>Tracheophyta</taxon>
        <taxon>Spermatophyta</taxon>
        <taxon>Magnoliopsida</taxon>
        <taxon>eudicotyledons</taxon>
        <taxon>Gunneridae</taxon>
        <taxon>Pentapetalae</taxon>
        <taxon>rosids</taxon>
        <taxon>fabids</taxon>
        <taxon>Malpighiales</taxon>
        <taxon>Salicaceae</taxon>
        <taxon>Saliceae</taxon>
        <taxon>Populus</taxon>
    </lineage>
</organism>
<proteinExistence type="predicted"/>
<gene>
    <name evidence="1" type="ORF">NC653_033204</name>
</gene>
<dbReference type="Proteomes" id="UP001164929">
    <property type="component" value="Chromosome 14"/>
</dbReference>
<comment type="caution">
    <text evidence="1">The sequence shown here is derived from an EMBL/GenBank/DDBJ whole genome shotgun (WGS) entry which is preliminary data.</text>
</comment>
<dbReference type="AlphaFoldDB" id="A0AAD6LTC0"/>
<sequence length="41" mass="4925">MKGSGERKTRWVRETNLPGKDVRRATTRAQWRRWLNKIAIT</sequence>
<reference evidence="1" key="1">
    <citation type="journal article" date="2023" name="Mol. Ecol. Resour.">
        <title>Chromosome-level genome assembly of a triploid poplar Populus alba 'Berolinensis'.</title>
        <authorList>
            <person name="Chen S."/>
            <person name="Yu Y."/>
            <person name="Wang X."/>
            <person name="Wang S."/>
            <person name="Zhang T."/>
            <person name="Zhou Y."/>
            <person name="He R."/>
            <person name="Meng N."/>
            <person name="Wang Y."/>
            <person name="Liu W."/>
            <person name="Liu Z."/>
            <person name="Liu J."/>
            <person name="Guo Q."/>
            <person name="Huang H."/>
            <person name="Sederoff R.R."/>
            <person name="Wang G."/>
            <person name="Qu G."/>
            <person name="Chen S."/>
        </authorList>
    </citation>
    <scope>NUCLEOTIDE SEQUENCE</scope>
    <source>
        <strain evidence="1">SC-2020</strain>
    </source>
</reference>
<accession>A0AAD6LTC0</accession>
<evidence type="ECO:0000313" key="2">
    <source>
        <dbReference type="Proteomes" id="UP001164929"/>
    </source>
</evidence>
<name>A0AAD6LTC0_9ROSI</name>
<evidence type="ECO:0000313" key="1">
    <source>
        <dbReference type="EMBL" id="KAJ6972813.1"/>
    </source>
</evidence>
<protein>
    <submittedName>
        <fullName evidence="1">Uncharacterized protein</fullName>
    </submittedName>
</protein>
<dbReference type="EMBL" id="JAQIZT010000014">
    <property type="protein sequence ID" value="KAJ6972813.1"/>
    <property type="molecule type" value="Genomic_DNA"/>
</dbReference>